<dbReference type="Proteomes" id="UP001367508">
    <property type="component" value="Unassembled WGS sequence"/>
</dbReference>
<evidence type="ECO:0000256" key="1">
    <source>
        <dbReference type="ARBA" id="ARBA00004239"/>
    </source>
</evidence>
<sequence length="82" mass="9509">MATSMMSRVFVLFLIILPLLVVSSEARFFPKFPTNVSKKINSELLLRDIVNKVRNSEYHRKRSMMEGRLERLSPAGPDPQHH</sequence>
<evidence type="ECO:0000256" key="6">
    <source>
        <dbReference type="ARBA" id="ARBA00023180"/>
    </source>
</evidence>
<dbReference type="PANTHER" id="PTHR36016:SF4">
    <property type="entry name" value="CLAVATA3_ESR (CLE) GENE FAMILY MEMBER"/>
    <property type="match status" value="1"/>
</dbReference>
<keyword evidence="5" id="KW-0221">Differentiation</keyword>
<dbReference type="GO" id="GO:0030154">
    <property type="term" value="P:cell differentiation"/>
    <property type="evidence" value="ECO:0007669"/>
    <property type="project" value="UniProtKB-KW"/>
</dbReference>
<evidence type="ECO:0000256" key="4">
    <source>
        <dbReference type="ARBA" id="ARBA00022729"/>
    </source>
</evidence>
<dbReference type="InterPro" id="IPR039617">
    <property type="entry name" value="CLAVATA3-CLE"/>
</dbReference>
<evidence type="ECO:0000256" key="3">
    <source>
        <dbReference type="ARBA" id="ARBA00022525"/>
    </source>
</evidence>
<feature type="compositionally biased region" description="Basic and acidic residues" evidence="8">
    <location>
        <begin position="61"/>
        <end position="71"/>
    </location>
</feature>
<evidence type="ECO:0000256" key="5">
    <source>
        <dbReference type="ARBA" id="ARBA00022782"/>
    </source>
</evidence>
<gene>
    <name evidence="10" type="ORF">VNO77_28180</name>
</gene>
<comment type="similarity">
    <text evidence="2">Belongs to the CLV3/ESR signal peptide family.</text>
</comment>
<feature type="region of interest" description="Disordered" evidence="8">
    <location>
        <begin position="61"/>
        <end position="82"/>
    </location>
</feature>
<evidence type="ECO:0000256" key="8">
    <source>
        <dbReference type="SAM" id="MobiDB-lite"/>
    </source>
</evidence>
<accession>A0AAN9KWH6</accession>
<evidence type="ECO:0000313" key="10">
    <source>
        <dbReference type="EMBL" id="KAK7324541.1"/>
    </source>
</evidence>
<dbReference type="GO" id="GO:0005576">
    <property type="term" value="C:extracellular region"/>
    <property type="evidence" value="ECO:0007669"/>
    <property type="project" value="UniProtKB-SubCell"/>
</dbReference>
<evidence type="ECO:0000313" key="11">
    <source>
        <dbReference type="Proteomes" id="UP001367508"/>
    </source>
</evidence>
<proteinExistence type="inferred from homology"/>
<name>A0AAN9KWH6_CANGL</name>
<protein>
    <submittedName>
        <fullName evidence="10">Uncharacterized protein</fullName>
    </submittedName>
</protein>
<organism evidence="10 11">
    <name type="scientific">Canavalia gladiata</name>
    <name type="common">Sword bean</name>
    <name type="synonym">Dolichos gladiatus</name>
    <dbReference type="NCBI Taxonomy" id="3824"/>
    <lineage>
        <taxon>Eukaryota</taxon>
        <taxon>Viridiplantae</taxon>
        <taxon>Streptophyta</taxon>
        <taxon>Embryophyta</taxon>
        <taxon>Tracheophyta</taxon>
        <taxon>Spermatophyta</taxon>
        <taxon>Magnoliopsida</taxon>
        <taxon>eudicotyledons</taxon>
        <taxon>Gunneridae</taxon>
        <taxon>Pentapetalae</taxon>
        <taxon>rosids</taxon>
        <taxon>fabids</taxon>
        <taxon>Fabales</taxon>
        <taxon>Fabaceae</taxon>
        <taxon>Papilionoideae</taxon>
        <taxon>50 kb inversion clade</taxon>
        <taxon>NPAAA clade</taxon>
        <taxon>indigoferoid/millettioid clade</taxon>
        <taxon>Phaseoleae</taxon>
        <taxon>Canavalia</taxon>
    </lineage>
</organism>
<keyword evidence="7" id="KW-0379">Hydroxylation</keyword>
<keyword evidence="11" id="KW-1185">Reference proteome</keyword>
<dbReference type="EMBL" id="JAYMYQ010000006">
    <property type="protein sequence ID" value="KAK7324541.1"/>
    <property type="molecule type" value="Genomic_DNA"/>
</dbReference>
<evidence type="ECO:0000256" key="9">
    <source>
        <dbReference type="SAM" id="SignalP"/>
    </source>
</evidence>
<feature type="signal peptide" evidence="9">
    <location>
        <begin position="1"/>
        <end position="26"/>
    </location>
</feature>
<comment type="subcellular location">
    <subcellularLocation>
        <location evidence="1">Secreted</location>
        <location evidence="1">Extracellular space</location>
    </subcellularLocation>
</comment>
<keyword evidence="3" id="KW-0964">Secreted</keyword>
<keyword evidence="6" id="KW-0325">Glycoprotein</keyword>
<reference evidence="10 11" key="1">
    <citation type="submission" date="2024-01" db="EMBL/GenBank/DDBJ databases">
        <title>The genomes of 5 underutilized Papilionoideae crops provide insights into root nodulation and disease resistanc.</title>
        <authorList>
            <person name="Jiang F."/>
        </authorList>
    </citation>
    <scope>NUCLEOTIDE SEQUENCE [LARGE SCALE GENOMIC DNA]</scope>
    <source>
        <strain evidence="10">LVBAO_FW01</strain>
        <tissue evidence="10">Leaves</tissue>
    </source>
</reference>
<feature type="chain" id="PRO_5043002748" evidence="9">
    <location>
        <begin position="27"/>
        <end position="82"/>
    </location>
</feature>
<evidence type="ECO:0000256" key="2">
    <source>
        <dbReference type="ARBA" id="ARBA00005416"/>
    </source>
</evidence>
<dbReference type="AlphaFoldDB" id="A0AAN9KWH6"/>
<comment type="caution">
    <text evidence="10">The sequence shown here is derived from an EMBL/GenBank/DDBJ whole genome shotgun (WGS) entry which is preliminary data.</text>
</comment>
<evidence type="ECO:0000256" key="7">
    <source>
        <dbReference type="ARBA" id="ARBA00023278"/>
    </source>
</evidence>
<dbReference type="PANTHER" id="PTHR36016">
    <property type="entry name" value="CLAVATA3/ESR (CLE)-RELATED PROTEIN 7"/>
    <property type="match status" value="1"/>
</dbReference>
<keyword evidence="4 9" id="KW-0732">Signal</keyword>